<accession>A0A4Y2D2V3</accession>
<keyword evidence="2" id="KW-1185">Reference proteome</keyword>
<reference evidence="1 2" key="1">
    <citation type="journal article" date="2019" name="Sci. Rep.">
        <title>Orb-weaving spider Araneus ventricosus genome elucidates the spidroin gene catalogue.</title>
        <authorList>
            <person name="Kono N."/>
            <person name="Nakamura H."/>
            <person name="Ohtoshi R."/>
            <person name="Moran D.A.P."/>
            <person name="Shinohara A."/>
            <person name="Yoshida Y."/>
            <person name="Fujiwara M."/>
            <person name="Mori M."/>
            <person name="Tomita M."/>
            <person name="Arakawa K."/>
        </authorList>
    </citation>
    <scope>NUCLEOTIDE SEQUENCE [LARGE SCALE GENOMIC DNA]</scope>
</reference>
<sequence length="130" mass="14413">MTLFLKFIKPFLSSHSQFGATGSCPVCPCLGPPCLGRFYGNSSTPHENTGTRTILRQTLLLLLTKTYLSHVSLPQLEKKRSRFVFRTPGAVGISWARGLLERVGRGRGQFAQSPIPLRPGRKRWLFGAAL</sequence>
<dbReference type="Proteomes" id="UP000499080">
    <property type="component" value="Unassembled WGS sequence"/>
</dbReference>
<dbReference type="EMBL" id="BGPR01088236">
    <property type="protein sequence ID" value="GBM10456.1"/>
    <property type="molecule type" value="Genomic_DNA"/>
</dbReference>
<organism evidence="1 2">
    <name type="scientific">Araneus ventricosus</name>
    <name type="common">Orbweaver spider</name>
    <name type="synonym">Epeira ventricosa</name>
    <dbReference type="NCBI Taxonomy" id="182803"/>
    <lineage>
        <taxon>Eukaryota</taxon>
        <taxon>Metazoa</taxon>
        <taxon>Ecdysozoa</taxon>
        <taxon>Arthropoda</taxon>
        <taxon>Chelicerata</taxon>
        <taxon>Arachnida</taxon>
        <taxon>Araneae</taxon>
        <taxon>Araneomorphae</taxon>
        <taxon>Entelegynae</taxon>
        <taxon>Araneoidea</taxon>
        <taxon>Araneidae</taxon>
        <taxon>Araneus</taxon>
    </lineage>
</organism>
<protein>
    <submittedName>
        <fullName evidence="1">Uncharacterized protein</fullName>
    </submittedName>
</protein>
<evidence type="ECO:0000313" key="2">
    <source>
        <dbReference type="Proteomes" id="UP000499080"/>
    </source>
</evidence>
<proteinExistence type="predicted"/>
<dbReference type="AlphaFoldDB" id="A0A4Y2D2V3"/>
<evidence type="ECO:0000313" key="1">
    <source>
        <dbReference type="EMBL" id="GBM10456.1"/>
    </source>
</evidence>
<name>A0A4Y2D2V3_ARAVE</name>
<gene>
    <name evidence="1" type="ORF">AVEN_182977_1</name>
</gene>
<comment type="caution">
    <text evidence="1">The sequence shown here is derived from an EMBL/GenBank/DDBJ whole genome shotgun (WGS) entry which is preliminary data.</text>
</comment>
<dbReference type="PROSITE" id="PS51257">
    <property type="entry name" value="PROKAR_LIPOPROTEIN"/>
    <property type="match status" value="1"/>
</dbReference>